<name>A0A392RCV9_9FABA</name>
<feature type="non-terminal residue" evidence="2">
    <location>
        <position position="1"/>
    </location>
</feature>
<feature type="region of interest" description="Disordered" evidence="1">
    <location>
        <begin position="55"/>
        <end position="114"/>
    </location>
</feature>
<organism evidence="2 3">
    <name type="scientific">Trifolium medium</name>
    <dbReference type="NCBI Taxonomy" id="97028"/>
    <lineage>
        <taxon>Eukaryota</taxon>
        <taxon>Viridiplantae</taxon>
        <taxon>Streptophyta</taxon>
        <taxon>Embryophyta</taxon>
        <taxon>Tracheophyta</taxon>
        <taxon>Spermatophyta</taxon>
        <taxon>Magnoliopsida</taxon>
        <taxon>eudicotyledons</taxon>
        <taxon>Gunneridae</taxon>
        <taxon>Pentapetalae</taxon>
        <taxon>rosids</taxon>
        <taxon>fabids</taxon>
        <taxon>Fabales</taxon>
        <taxon>Fabaceae</taxon>
        <taxon>Papilionoideae</taxon>
        <taxon>50 kb inversion clade</taxon>
        <taxon>NPAAA clade</taxon>
        <taxon>Hologalegina</taxon>
        <taxon>IRL clade</taxon>
        <taxon>Trifolieae</taxon>
        <taxon>Trifolium</taxon>
    </lineage>
</organism>
<evidence type="ECO:0000313" key="3">
    <source>
        <dbReference type="Proteomes" id="UP000265520"/>
    </source>
</evidence>
<keyword evidence="3" id="KW-1185">Reference proteome</keyword>
<protein>
    <submittedName>
        <fullName evidence="2">Uncharacterized protein</fullName>
    </submittedName>
</protein>
<sequence>EQVAESEERPVRQGQDDEITTVLPVKQLVDEGQVSKEVDQEVIPSDVGLAMTDKDTAAEENASHIAPLKKKKRTKRDNAVRQASADVSASDVPEPTASAIEKKDQDEEAGVSRL</sequence>
<evidence type="ECO:0000256" key="1">
    <source>
        <dbReference type="SAM" id="MobiDB-lite"/>
    </source>
</evidence>
<comment type="caution">
    <text evidence="2">The sequence shown here is derived from an EMBL/GenBank/DDBJ whole genome shotgun (WGS) entry which is preliminary data.</text>
</comment>
<reference evidence="2 3" key="1">
    <citation type="journal article" date="2018" name="Front. Plant Sci.">
        <title>Red Clover (Trifolium pratense) and Zigzag Clover (T. medium) - A Picture of Genomic Similarities and Differences.</title>
        <authorList>
            <person name="Dluhosova J."/>
            <person name="Istvanek J."/>
            <person name="Nedelnik J."/>
            <person name="Repkova J."/>
        </authorList>
    </citation>
    <scope>NUCLEOTIDE SEQUENCE [LARGE SCALE GENOMIC DNA]</scope>
    <source>
        <strain evidence="3">cv. 10/8</strain>
        <tissue evidence="2">Leaf</tissue>
    </source>
</reference>
<dbReference type="AlphaFoldDB" id="A0A392RCV9"/>
<dbReference type="Proteomes" id="UP000265520">
    <property type="component" value="Unassembled WGS sequence"/>
</dbReference>
<dbReference type="EMBL" id="LXQA010209014">
    <property type="protein sequence ID" value="MCI33972.1"/>
    <property type="molecule type" value="Genomic_DNA"/>
</dbReference>
<proteinExistence type="predicted"/>
<evidence type="ECO:0000313" key="2">
    <source>
        <dbReference type="EMBL" id="MCI33972.1"/>
    </source>
</evidence>
<accession>A0A392RCV9</accession>